<comment type="caution">
    <text evidence="2">The sequence shown here is derived from an EMBL/GenBank/DDBJ whole genome shotgun (WGS) entry which is preliminary data.</text>
</comment>
<evidence type="ECO:0000313" key="3">
    <source>
        <dbReference type="Proteomes" id="UP001165685"/>
    </source>
</evidence>
<proteinExistence type="predicted"/>
<dbReference type="Proteomes" id="UP001165685">
    <property type="component" value="Unassembled WGS sequence"/>
</dbReference>
<evidence type="ECO:0000259" key="1">
    <source>
        <dbReference type="Pfam" id="PF12307"/>
    </source>
</evidence>
<reference evidence="2" key="1">
    <citation type="submission" date="2023-01" db="EMBL/GenBank/DDBJ databases">
        <title>Draft genome sequence of Nocardiopsis sp. LSu2-4 isolated from halophytes.</title>
        <authorList>
            <person name="Duangmal K."/>
            <person name="Chantavorakit T."/>
        </authorList>
    </citation>
    <scope>NUCLEOTIDE SEQUENCE</scope>
    <source>
        <strain evidence="2">LSu2-4</strain>
    </source>
</reference>
<dbReference type="SUPFAM" id="SSF52540">
    <property type="entry name" value="P-loop containing nucleoside triphosphate hydrolases"/>
    <property type="match status" value="1"/>
</dbReference>
<dbReference type="RefSeq" id="WP_270678779.1">
    <property type="nucleotide sequence ID" value="NZ_JAQFWP010000030.1"/>
</dbReference>
<keyword evidence="3" id="KW-1185">Reference proteome</keyword>
<dbReference type="InterPro" id="IPR022081">
    <property type="entry name" value="DUF3631"/>
</dbReference>
<dbReference type="Pfam" id="PF12307">
    <property type="entry name" value="DUF3631"/>
    <property type="match status" value="1"/>
</dbReference>
<gene>
    <name evidence="2" type="ORF">O4U47_16600</name>
</gene>
<evidence type="ECO:0000313" key="2">
    <source>
        <dbReference type="EMBL" id="MDA2806134.1"/>
    </source>
</evidence>
<protein>
    <submittedName>
        <fullName evidence="2">DUF3631 domain-containing protein</fullName>
    </submittedName>
</protein>
<organism evidence="2 3">
    <name type="scientific">Nocardiopsis suaedae</name>
    <dbReference type="NCBI Taxonomy" id="3018444"/>
    <lineage>
        <taxon>Bacteria</taxon>
        <taxon>Bacillati</taxon>
        <taxon>Actinomycetota</taxon>
        <taxon>Actinomycetes</taxon>
        <taxon>Streptosporangiales</taxon>
        <taxon>Nocardiopsidaceae</taxon>
        <taxon>Nocardiopsis</taxon>
    </lineage>
</organism>
<name>A0ABT4TPD4_9ACTN</name>
<feature type="domain" description="DUF3631" evidence="1">
    <location>
        <begin position="182"/>
        <end position="371"/>
    </location>
</feature>
<dbReference type="InterPro" id="IPR027417">
    <property type="entry name" value="P-loop_NTPase"/>
</dbReference>
<sequence length="469" mass="50114">MTDTHTRPAPERTDGHVLDEVEAFMRRFVAFPSEAAVVATVLWAAHAHLLDCFSSTPRLAFLSPEPGSGKTRALEILTTLVPRPMLTVNATTAAIFRKVSDQERRPTILFDEIDTVFGPKAKENEELRGLLNAGNRRSGVTHRCVGDGSNQESVAFPAYAALALAGLGELPDTILTRSVIIRMRRRAPGEKVEPYRERLHEPIGHELNTRLAAWARSLPEDFQDAFPEMPEGVTDRPADVWEPLLMVADAAGGTWPQRARDACSELVGASQDPGKVSLGVRLLADVRTAFAGADKMGTEALLEALCAMEDAPWAEIGAGGKPIDSRRLSRMLGKYPTAEGAPIKPRTVRLPDGTTPKGYTADDLADAWARYLPPMASQKGADGACGGPVSATRHISATENRPLTSGVAAVADVADSRETGAGAARAPVESGTCPTCHRTFRRYQRGTGYGSQCASCALGVPPTQTASSA</sequence>
<accession>A0ABT4TPD4</accession>
<dbReference type="EMBL" id="JAQFWP010000030">
    <property type="protein sequence ID" value="MDA2806134.1"/>
    <property type="molecule type" value="Genomic_DNA"/>
</dbReference>